<protein>
    <submittedName>
        <fullName evidence="2">Uncharacterized protein</fullName>
    </submittedName>
</protein>
<dbReference type="AlphaFoldDB" id="A0AAQ4E9Q2"/>
<dbReference type="Proteomes" id="UP001321473">
    <property type="component" value="Unassembled WGS sequence"/>
</dbReference>
<accession>A0AAQ4E9Q2</accession>
<reference evidence="2 3" key="1">
    <citation type="journal article" date="2023" name="Arcadia Sci">
        <title>De novo assembly of a long-read Amblyomma americanum tick genome.</title>
        <authorList>
            <person name="Chou S."/>
            <person name="Poskanzer K.E."/>
            <person name="Rollins M."/>
            <person name="Thuy-Boun P.S."/>
        </authorList>
    </citation>
    <scope>NUCLEOTIDE SEQUENCE [LARGE SCALE GENOMIC DNA]</scope>
    <source>
        <strain evidence="2">F_SG_1</strain>
        <tissue evidence="2">Salivary glands</tissue>
    </source>
</reference>
<proteinExistence type="predicted"/>
<feature type="chain" id="PRO_5043020259" evidence="1">
    <location>
        <begin position="28"/>
        <end position="140"/>
    </location>
</feature>
<evidence type="ECO:0000313" key="3">
    <source>
        <dbReference type="Proteomes" id="UP001321473"/>
    </source>
</evidence>
<keyword evidence="3" id="KW-1185">Reference proteome</keyword>
<name>A0AAQ4E9Q2_AMBAM</name>
<dbReference type="InterPro" id="IPR011009">
    <property type="entry name" value="Kinase-like_dom_sf"/>
</dbReference>
<keyword evidence="1" id="KW-0732">Signal</keyword>
<sequence length="140" mass="15941">MEMHQVVMLNLPVFDLKLLSIIFQILGTPTEDTWEGVSRYKNYKLYKFGMYPGQPLKQAFPKLAETLQADEIANRFLQLQPQNRISAADALRHSYFADMPPKVYDLPDQASIFTVPGCKLSPETYNLPMSVIKAAAKLRC</sequence>
<dbReference type="SUPFAM" id="SSF56112">
    <property type="entry name" value="Protein kinase-like (PK-like)"/>
    <property type="match status" value="1"/>
</dbReference>
<organism evidence="2 3">
    <name type="scientific">Amblyomma americanum</name>
    <name type="common">Lone star tick</name>
    <dbReference type="NCBI Taxonomy" id="6943"/>
    <lineage>
        <taxon>Eukaryota</taxon>
        <taxon>Metazoa</taxon>
        <taxon>Ecdysozoa</taxon>
        <taxon>Arthropoda</taxon>
        <taxon>Chelicerata</taxon>
        <taxon>Arachnida</taxon>
        <taxon>Acari</taxon>
        <taxon>Parasitiformes</taxon>
        <taxon>Ixodida</taxon>
        <taxon>Ixodoidea</taxon>
        <taxon>Ixodidae</taxon>
        <taxon>Amblyomminae</taxon>
        <taxon>Amblyomma</taxon>
    </lineage>
</organism>
<feature type="signal peptide" evidence="1">
    <location>
        <begin position="1"/>
        <end position="27"/>
    </location>
</feature>
<evidence type="ECO:0000313" key="2">
    <source>
        <dbReference type="EMBL" id="KAK8771445.1"/>
    </source>
</evidence>
<dbReference type="EMBL" id="JARKHS020019729">
    <property type="protein sequence ID" value="KAK8771445.1"/>
    <property type="molecule type" value="Genomic_DNA"/>
</dbReference>
<comment type="caution">
    <text evidence="2">The sequence shown here is derived from an EMBL/GenBank/DDBJ whole genome shotgun (WGS) entry which is preliminary data.</text>
</comment>
<dbReference type="Gene3D" id="1.10.510.10">
    <property type="entry name" value="Transferase(Phosphotransferase) domain 1"/>
    <property type="match status" value="1"/>
</dbReference>
<gene>
    <name evidence="2" type="ORF">V5799_025309</name>
</gene>
<evidence type="ECO:0000256" key="1">
    <source>
        <dbReference type="SAM" id="SignalP"/>
    </source>
</evidence>